<dbReference type="RefSeq" id="WP_277538782.1">
    <property type="nucleotide sequence ID" value="NZ_JAPDIA010000009.1"/>
</dbReference>
<dbReference type="Proteomes" id="UP001153404">
    <property type="component" value="Unassembled WGS sequence"/>
</dbReference>
<dbReference type="Gene3D" id="1.50.10.10">
    <property type="match status" value="1"/>
</dbReference>
<reference evidence="1" key="1">
    <citation type="submission" date="2022-10" db="EMBL/GenBank/DDBJ databases">
        <title>Comparative genomic analysis of Cohnella hashimotonis sp. nov., isolated from the International Space Station.</title>
        <authorList>
            <person name="Simpson A."/>
            <person name="Venkateswaran K."/>
        </authorList>
    </citation>
    <scope>NUCLEOTIDE SEQUENCE</scope>
    <source>
        <strain evidence="1">DSM 28161</strain>
    </source>
</reference>
<dbReference type="AlphaFoldDB" id="A0A9X4L5A2"/>
<name>A0A9X4L5A2_9BACL</name>
<dbReference type="EMBL" id="JAPDIA010000009">
    <property type="protein sequence ID" value="MDG0814119.1"/>
    <property type="molecule type" value="Genomic_DNA"/>
</dbReference>
<keyword evidence="2" id="KW-1185">Reference proteome</keyword>
<evidence type="ECO:0000313" key="1">
    <source>
        <dbReference type="EMBL" id="MDG0814119.1"/>
    </source>
</evidence>
<comment type="caution">
    <text evidence="1">The sequence shown here is derived from an EMBL/GenBank/DDBJ whole genome shotgun (WGS) entry which is preliminary data.</text>
</comment>
<dbReference type="InterPro" id="IPR012341">
    <property type="entry name" value="6hp_glycosidase-like_sf"/>
</dbReference>
<evidence type="ECO:0000313" key="2">
    <source>
        <dbReference type="Proteomes" id="UP001153404"/>
    </source>
</evidence>
<dbReference type="SUPFAM" id="SSF48208">
    <property type="entry name" value="Six-hairpin glycosidases"/>
    <property type="match status" value="1"/>
</dbReference>
<protein>
    <submittedName>
        <fullName evidence="1">Uncharacterized protein</fullName>
    </submittedName>
</protein>
<dbReference type="GO" id="GO:0005975">
    <property type="term" value="P:carbohydrate metabolic process"/>
    <property type="evidence" value="ECO:0007669"/>
    <property type="project" value="InterPro"/>
</dbReference>
<sequence length="673" mass="76494">MKGLPESFVSQLHIDRLGGKEPVVALARLSDHLFRCTVTFELDAEVRQDDWQLRLTPAFAPAFHWAPHLAPTDRHVMDQHCFRSPALIAQEGERTLILIPDLDLLTADSPARWYMDLDAQRNVLTLGMSESRPEEHVLFVRRPGACYPAGSVRIGFYLMAFDDAGVAANPWRPALDFLWRRWGGPAYRAGAPETAPPGRYVERVYDWAFKHWQHAVWQEFDLDGKRVGACVFIVDASQSPNYAGPYDEREPRSIWNQAWFSSLRSAQGMYRRARETGDDALLRRARLAKELALSAPQRGGWFPAVIATEMERVLVDGIEVNRSKGWDEAFWGNSNRNPQRAWTAGGTFREAPYHILDMSWTALMMLRWHEELERDERLLAYARSYAEALLGAQDEDGFFPAWLDQETLRPLPELAQSPETSVSVAFLLALYRTEPDPRYKAAAVKAMNAVLADIVPTGRWEDFETYWSCCTYGAEDLPGRQVARNGMYKQCNLSMFWTADALYACYKATGERRYLAAGERCLDELLMTQASWQPPYIYVEALGGFGVMNADGEWNDARQSLFAELILLYGLELEREEYVERGIAALKASFVMMYAPENPKTKRQWEAAFPFFGEEDYGFMMENYGHGGETGPDGLGMGRFTIFDWGNGAAAEAYLRIRDRLGDALKQKYGIAL</sequence>
<gene>
    <name evidence="1" type="ORF">OMP40_36190</name>
</gene>
<accession>A0A9X4L5A2</accession>
<dbReference type="InterPro" id="IPR008928">
    <property type="entry name" value="6-hairpin_glycosidase_sf"/>
</dbReference>
<proteinExistence type="predicted"/>
<organism evidence="1 2">
    <name type="scientific">Cohnella rhizosphaerae</name>
    <dbReference type="NCBI Taxonomy" id="1457232"/>
    <lineage>
        <taxon>Bacteria</taxon>
        <taxon>Bacillati</taxon>
        <taxon>Bacillota</taxon>
        <taxon>Bacilli</taxon>
        <taxon>Bacillales</taxon>
        <taxon>Paenibacillaceae</taxon>
        <taxon>Cohnella</taxon>
    </lineage>
</organism>